<dbReference type="InterPro" id="IPR038740">
    <property type="entry name" value="BioF2-like_GNAT_dom"/>
</dbReference>
<dbReference type="RefSeq" id="WP_136792862.1">
    <property type="nucleotide sequence ID" value="NZ_SWAU01000111.1"/>
</dbReference>
<name>A0A4U0YZP6_9RHOB</name>
<sequence>MEFRQIEPFSAVTVPVEHQPTRPRQPGAVSHLPITDPLTPTIFHEAWWLDAAAPGAWSEVTVQAGGRIVGRMPFLLRRESLGRAACVMPEVTHFLGPAVEAGNGAPCNRALKVAQITRELLEQLPPAGFFNQRMHRGVEDVLVFAEQGYQTLVQFTFEIAPEAPDQIWANMRDKTRNIIRRAEERHELADCLPPAAFAAYYTANVENSGHGSYYREADIARVTEAALARNRGRIIAARTAEGRIAGAIFCVWDQSTCYYLLSTRDKGIDQGATSQLIWEAIRHAAGLGLTFDFDGLLTKGNRVFFTGFGGVVRPRYVAWRKTRSYRMTTHLANLYHRLCG</sequence>
<dbReference type="GO" id="GO:0016740">
    <property type="term" value="F:transferase activity"/>
    <property type="evidence" value="ECO:0007669"/>
    <property type="project" value="UniProtKB-KW"/>
</dbReference>
<feature type="domain" description="BioF2-like acetyltransferase" evidence="1">
    <location>
        <begin position="170"/>
        <end position="293"/>
    </location>
</feature>
<dbReference type="InterPro" id="IPR016181">
    <property type="entry name" value="Acyl_CoA_acyltransferase"/>
</dbReference>
<dbReference type="SUPFAM" id="SSF55729">
    <property type="entry name" value="Acyl-CoA N-acyltransferases (Nat)"/>
    <property type="match status" value="1"/>
</dbReference>
<evidence type="ECO:0000313" key="3">
    <source>
        <dbReference type="Proteomes" id="UP000306340"/>
    </source>
</evidence>
<accession>A0A4U0YZP6</accession>
<dbReference type="Pfam" id="PF13480">
    <property type="entry name" value="Acetyltransf_6"/>
    <property type="match status" value="1"/>
</dbReference>
<dbReference type="EMBL" id="SWAU01000111">
    <property type="protein sequence ID" value="TKA96236.1"/>
    <property type="molecule type" value="Genomic_DNA"/>
</dbReference>
<organism evidence="2 3">
    <name type="scientific">Cereibacter changlensis</name>
    <dbReference type="NCBI Taxonomy" id="402884"/>
    <lineage>
        <taxon>Bacteria</taxon>
        <taxon>Pseudomonadati</taxon>
        <taxon>Pseudomonadota</taxon>
        <taxon>Alphaproteobacteria</taxon>
        <taxon>Rhodobacterales</taxon>
        <taxon>Paracoccaceae</taxon>
        <taxon>Cereibacter</taxon>
    </lineage>
</organism>
<dbReference type="AlphaFoldDB" id="A0A4U0YZP6"/>
<protein>
    <submittedName>
        <fullName evidence="2">GNAT family N-acetyltransferase</fullName>
    </submittedName>
</protein>
<proteinExistence type="predicted"/>
<evidence type="ECO:0000313" key="2">
    <source>
        <dbReference type="EMBL" id="TKA96236.1"/>
    </source>
</evidence>
<evidence type="ECO:0000259" key="1">
    <source>
        <dbReference type="Pfam" id="PF13480"/>
    </source>
</evidence>
<reference evidence="2 3" key="1">
    <citation type="submission" date="2019-04" db="EMBL/GenBank/DDBJ databases">
        <title>Crypto-aerobic microbial life in anoxic (sulfidic) marine sediments.</title>
        <authorList>
            <person name="Bhattacharya S."/>
            <person name="Roy C."/>
            <person name="Mondal N."/>
            <person name="Sarkar J."/>
            <person name="Mandal S."/>
            <person name="Rameez M.J."/>
            <person name="Ghosh W."/>
        </authorList>
    </citation>
    <scope>NUCLEOTIDE SEQUENCE [LARGE SCALE GENOMIC DNA]</scope>
    <source>
        <strain evidence="2 3">SBBC</strain>
    </source>
</reference>
<dbReference type="Gene3D" id="3.40.630.30">
    <property type="match status" value="1"/>
</dbReference>
<gene>
    <name evidence="2" type="ORF">FAZ78_12510</name>
</gene>
<dbReference type="Proteomes" id="UP000306340">
    <property type="component" value="Unassembled WGS sequence"/>
</dbReference>
<comment type="caution">
    <text evidence="2">The sequence shown here is derived from an EMBL/GenBank/DDBJ whole genome shotgun (WGS) entry which is preliminary data.</text>
</comment>
<keyword evidence="2" id="KW-0808">Transferase</keyword>